<evidence type="ECO:0000259" key="9">
    <source>
        <dbReference type="SMART" id="SM01281"/>
    </source>
</evidence>
<evidence type="ECO:0000256" key="7">
    <source>
        <dbReference type="ARBA" id="ARBA00032010"/>
    </source>
</evidence>
<feature type="compositionally biased region" description="Gly residues" evidence="8">
    <location>
        <begin position="51"/>
        <end position="62"/>
    </location>
</feature>
<evidence type="ECO:0000256" key="1">
    <source>
        <dbReference type="ARBA" id="ARBA00004123"/>
    </source>
</evidence>
<evidence type="ECO:0000256" key="8">
    <source>
        <dbReference type="SAM" id="MobiDB-lite"/>
    </source>
</evidence>
<dbReference type="InParanoid" id="F9XQF7"/>
<evidence type="ECO:0000313" key="11">
    <source>
        <dbReference type="Proteomes" id="UP000008062"/>
    </source>
</evidence>
<dbReference type="KEGG" id="ztr:MYCGRDRAFT_50989"/>
<dbReference type="GO" id="GO:0006357">
    <property type="term" value="P:regulation of transcription by RNA polymerase II"/>
    <property type="evidence" value="ECO:0007669"/>
    <property type="project" value="InterPro"/>
</dbReference>
<dbReference type="GO" id="GO:0003712">
    <property type="term" value="F:transcription coregulator activity"/>
    <property type="evidence" value="ECO:0007669"/>
    <property type="project" value="InterPro"/>
</dbReference>
<name>F9XQF7_ZYMTI</name>
<accession>F9XQF7</accession>
<keyword evidence="4" id="KW-0805">Transcription regulation</keyword>
<dbReference type="SMART" id="SM01281">
    <property type="entry name" value="Med12"/>
    <property type="match status" value="1"/>
</dbReference>
<dbReference type="AlphaFoldDB" id="F9XQF7"/>
<dbReference type="OrthoDB" id="20828at2759"/>
<dbReference type="PANTHER" id="PTHR46567">
    <property type="entry name" value="MEDIATOR OF RNA POLYMERASE II TRANSCRIPTION SUBUNIT 12"/>
    <property type="match status" value="1"/>
</dbReference>
<evidence type="ECO:0000256" key="5">
    <source>
        <dbReference type="ARBA" id="ARBA00023163"/>
    </source>
</evidence>
<dbReference type="EMBL" id="CM001208">
    <property type="protein sequence ID" value="EGP82635.1"/>
    <property type="molecule type" value="Genomic_DNA"/>
</dbReference>
<evidence type="ECO:0000256" key="6">
    <source>
        <dbReference type="ARBA" id="ARBA00023242"/>
    </source>
</evidence>
<protein>
    <recommendedName>
        <fullName evidence="3">Mediator of RNA polymerase II transcription subunit 12</fullName>
    </recommendedName>
    <alternativeName>
        <fullName evidence="7">Mediator complex subunit 12</fullName>
    </alternativeName>
</protein>
<dbReference type="GeneID" id="13401153"/>
<dbReference type="InterPro" id="IPR019035">
    <property type="entry name" value="Mediator_Med12"/>
</dbReference>
<gene>
    <name evidence="10" type="ORF">MYCGRDRAFT_50989</name>
</gene>
<dbReference type="Proteomes" id="UP000008062">
    <property type="component" value="Chromosome 13"/>
</dbReference>
<dbReference type="PANTHER" id="PTHR46567:SF1">
    <property type="entry name" value="MEDIATOR OF RNA POLYMERASE II TRANSCRIPTION SUBUNIT 12"/>
    <property type="match status" value="1"/>
</dbReference>
<evidence type="ECO:0000313" key="10">
    <source>
        <dbReference type="EMBL" id="EGP82635.1"/>
    </source>
</evidence>
<keyword evidence="5" id="KW-0804">Transcription</keyword>
<dbReference type="eggNOG" id="KOG4522">
    <property type="taxonomic scope" value="Eukaryota"/>
</dbReference>
<dbReference type="STRING" id="336722.F9XQF7"/>
<proteinExistence type="inferred from homology"/>
<evidence type="ECO:0000256" key="3">
    <source>
        <dbReference type="ARBA" id="ARBA00019622"/>
    </source>
</evidence>
<feature type="compositionally biased region" description="Low complexity" evidence="8">
    <location>
        <begin position="83"/>
        <end position="100"/>
    </location>
</feature>
<dbReference type="GO" id="GO:0016592">
    <property type="term" value="C:mediator complex"/>
    <property type="evidence" value="ECO:0007669"/>
    <property type="project" value="InterPro"/>
</dbReference>
<keyword evidence="11" id="KW-1185">Reference proteome</keyword>
<dbReference type="HOGENOM" id="CLU_073512_0_0_1"/>
<dbReference type="Pfam" id="PF09497">
    <property type="entry name" value="Med12"/>
    <property type="match status" value="1"/>
</dbReference>
<feature type="non-terminal residue" evidence="10">
    <location>
        <position position="328"/>
    </location>
</feature>
<reference evidence="10 11" key="1">
    <citation type="journal article" date="2011" name="PLoS Genet.">
        <title>Finished genome of the fungal wheat pathogen Mycosphaerella graminicola reveals dispensome structure, chromosome plasticity, and stealth pathogenesis.</title>
        <authorList>
            <person name="Goodwin S.B."/>
            <person name="Ben M'barek S."/>
            <person name="Dhillon B."/>
            <person name="Wittenberg A.H.J."/>
            <person name="Crane C.F."/>
            <person name="Hane J.K."/>
            <person name="Foster A.J."/>
            <person name="Van der Lee T.A.J."/>
            <person name="Grimwood J."/>
            <person name="Aerts A."/>
            <person name="Antoniw J."/>
            <person name="Bailey A."/>
            <person name="Bluhm B."/>
            <person name="Bowler J."/>
            <person name="Bristow J."/>
            <person name="van der Burgt A."/>
            <person name="Canto-Canche B."/>
            <person name="Churchill A.C.L."/>
            <person name="Conde-Ferraez L."/>
            <person name="Cools H.J."/>
            <person name="Coutinho P.M."/>
            <person name="Csukai M."/>
            <person name="Dehal P."/>
            <person name="De Wit P."/>
            <person name="Donzelli B."/>
            <person name="van de Geest H.C."/>
            <person name="van Ham R.C.H.J."/>
            <person name="Hammond-Kosack K.E."/>
            <person name="Henrissat B."/>
            <person name="Kilian A."/>
            <person name="Kobayashi A.K."/>
            <person name="Koopmann E."/>
            <person name="Kourmpetis Y."/>
            <person name="Kuzniar A."/>
            <person name="Lindquist E."/>
            <person name="Lombard V."/>
            <person name="Maliepaard C."/>
            <person name="Martins N."/>
            <person name="Mehrabi R."/>
            <person name="Nap J.P.H."/>
            <person name="Ponomarenko A."/>
            <person name="Rudd J.J."/>
            <person name="Salamov A."/>
            <person name="Schmutz J."/>
            <person name="Schouten H.J."/>
            <person name="Shapiro H."/>
            <person name="Stergiopoulos I."/>
            <person name="Torriani S.F.F."/>
            <person name="Tu H."/>
            <person name="de Vries R.P."/>
            <person name="Waalwijk C."/>
            <person name="Ware S.B."/>
            <person name="Wiebenga A."/>
            <person name="Zwiers L.-H."/>
            <person name="Oliver R.P."/>
            <person name="Grigoriev I.V."/>
            <person name="Kema G.H.J."/>
        </authorList>
    </citation>
    <scope>NUCLEOTIDE SEQUENCE [LARGE SCALE GENOMIC DNA]</scope>
    <source>
        <strain evidence="11">CBS 115943 / IPO323</strain>
    </source>
</reference>
<feature type="domain" description="Mediator complex subunit Med12" evidence="9">
    <location>
        <begin position="207"/>
        <end position="270"/>
    </location>
</feature>
<evidence type="ECO:0000256" key="4">
    <source>
        <dbReference type="ARBA" id="ARBA00023015"/>
    </source>
</evidence>
<dbReference type="RefSeq" id="XP_003847659.1">
    <property type="nucleotide sequence ID" value="XM_003847611.1"/>
</dbReference>
<organism evidence="10 11">
    <name type="scientific">Zymoseptoria tritici (strain CBS 115943 / IPO323)</name>
    <name type="common">Speckled leaf blotch fungus</name>
    <name type="synonym">Septoria tritici</name>
    <dbReference type="NCBI Taxonomy" id="336722"/>
    <lineage>
        <taxon>Eukaryota</taxon>
        <taxon>Fungi</taxon>
        <taxon>Dikarya</taxon>
        <taxon>Ascomycota</taxon>
        <taxon>Pezizomycotina</taxon>
        <taxon>Dothideomycetes</taxon>
        <taxon>Dothideomycetidae</taxon>
        <taxon>Mycosphaerellales</taxon>
        <taxon>Mycosphaerellaceae</taxon>
        <taxon>Zymoseptoria</taxon>
    </lineage>
</organism>
<sequence length="328" mass="35628">MVDVPGDGSRVDVRNTTAFLSNSNATTNLPGAINPTAQDDSERPLKRAKIGGHGFRGTGEGGEVATDRAHRTVPGSPLPTLPAPTTATRRNAQQTTTTRPGVDRAARKANGLEPPSIATRVPQPKNVADFSPWHGQHPEDTMSEIVVKQGYSDKAAGPNSTETNSARTTIWPNLSQKNMMGLQTLSYLFTSVMEKRQLLGKCTAPSTFKPPPRVTVTDTKREAWLRDLANPDVPLRKQSRTIPHGIRGKSLMEQCLSKDIPMPRAVWLAKCVGANELRAFRRKGVSGAAAASGESKWVMEWTVHVEQFLEGVIASCGQPDWQAKMDYA</sequence>
<keyword evidence="6" id="KW-0539">Nucleus</keyword>
<feature type="region of interest" description="Disordered" evidence="8">
    <location>
        <begin position="22"/>
        <end position="124"/>
    </location>
</feature>
<evidence type="ECO:0000256" key="2">
    <source>
        <dbReference type="ARBA" id="ARBA00010289"/>
    </source>
</evidence>
<comment type="subcellular location">
    <subcellularLocation>
        <location evidence="1">Nucleus</location>
    </subcellularLocation>
</comment>
<comment type="similarity">
    <text evidence="2">Belongs to the Mediator complex subunit 12 family.</text>
</comment>